<dbReference type="PANTHER" id="PTHR43175">
    <property type="entry name" value="CARBONIC ANHYDRASE"/>
    <property type="match status" value="1"/>
</dbReference>
<evidence type="ECO:0000256" key="3">
    <source>
        <dbReference type="ARBA" id="ARBA00022723"/>
    </source>
</evidence>
<protein>
    <submittedName>
        <fullName evidence="5">Uncharacterized protein</fullName>
    </submittedName>
</protein>
<reference evidence="6" key="1">
    <citation type="journal article" date="2013" name="Ind. Biotechnol.">
        <title>Comparative genomics analysis of Trichoderma reesei strains.</title>
        <authorList>
            <person name="Koike H."/>
            <person name="Aerts A."/>
            <person name="LaButti K."/>
            <person name="Grigoriev I.V."/>
            <person name="Baker S.E."/>
        </authorList>
    </citation>
    <scope>NUCLEOTIDE SEQUENCE [LARGE SCALE GENOMIC DNA]</scope>
    <source>
        <strain evidence="6">ATCC 56765 / BCRC 32924 / NRRL 11460 / Rut C-30</strain>
    </source>
</reference>
<keyword evidence="3" id="KW-0479">Metal-binding</keyword>
<evidence type="ECO:0000313" key="5">
    <source>
        <dbReference type="EMBL" id="ETR98603.1"/>
    </source>
</evidence>
<dbReference type="AlphaFoldDB" id="A0A024RZS2"/>
<dbReference type="KEGG" id="trr:M419DRAFT_133281"/>
<keyword evidence="4" id="KW-0862">Zinc</keyword>
<name>A0A024RZS2_HYPJR</name>
<dbReference type="HOGENOM" id="CLU_084253_1_1_1"/>
<dbReference type="GO" id="GO:0004089">
    <property type="term" value="F:carbonate dehydratase activity"/>
    <property type="evidence" value="ECO:0007669"/>
    <property type="project" value="InterPro"/>
</dbReference>
<evidence type="ECO:0000256" key="4">
    <source>
        <dbReference type="ARBA" id="ARBA00022833"/>
    </source>
</evidence>
<sequence>MSTPFEFQILEAHAKYDSTYKHSGLECPPLRKAVNVTCMDYRLNPKSAYGFELRRKEVVHGIMTKNLGLTESKDVDDFGVMIFLELGESTREEVEGLRSHPVAWKKVRVTGRIHDTDTELLRKIVE</sequence>
<organism evidence="5 6">
    <name type="scientific">Hypocrea jecorina (strain ATCC 56765 / BCRC 32924 / NRRL 11460 / Rut C-30)</name>
    <name type="common">Trichoderma reesei</name>
    <dbReference type="NCBI Taxonomy" id="1344414"/>
    <lineage>
        <taxon>Eukaryota</taxon>
        <taxon>Fungi</taxon>
        <taxon>Dikarya</taxon>
        <taxon>Ascomycota</taxon>
        <taxon>Pezizomycotina</taxon>
        <taxon>Sordariomycetes</taxon>
        <taxon>Hypocreomycetidae</taxon>
        <taxon>Hypocreales</taxon>
        <taxon>Hypocreaceae</taxon>
        <taxon>Trichoderma</taxon>
    </lineage>
</organism>
<proteinExistence type="inferred from homology"/>
<comment type="similarity">
    <text evidence="2">Belongs to the beta-class carbonic anhydrase family.</text>
</comment>
<comment type="cofactor">
    <cofactor evidence="1">
        <name>Zn(2+)</name>
        <dbReference type="ChEBI" id="CHEBI:29105"/>
    </cofactor>
</comment>
<evidence type="ECO:0000256" key="1">
    <source>
        <dbReference type="ARBA" id="ARBA00001947"/>
    </source>
</evidence>
<accession>A0A024RZS2</accession>
<dbReference type="EMBL" id="KI911161">
    <property type="protein sequence ID" value="ETR98603.1"/>
    <property type="molecule type" value="Genomic_DNA"/>
</dbReference>
<gene>
    <name evidence="5" type="ORF">M419DRAFT_133281</name>
</gene>
<dbReference type="OrthoDB" id="10248475at2759"/>
<dbReference type="GO" id="GO:0008270">
    <property type="term" value="F:zinc ion binding"/>
    <property type="evidence" value="ECO:0007669"/>
    <property type="project" value="InterPro"/>
</dbReference>
<dbReference type="PANTHER" id="PTHR43175:SF3">
    <property type="entry name" value="CARBON DISULFIDE HYDROLASE"/>
    <property type="match status" value="1"/>
</dbReference>
<dbReference type="InterPro" id="IPR036874">
    <property type="entry name" value="Carbonic_anhydrase_sf"/>
</dbReference>
<dbReference type="Proteomes" id="UP000024376">
    <property type="component" value="Unassembled WGS sequence"/>
</dbReference>
<dbReference type="SUPFAM" id="SSF53056">
    <property type="entry name" value="beta-carbonic anhydrase, cab"/>
    <property type="match status" value="1"/>
</dbReference>
<evidence type="ECO:0000313" key="6">
    <source>
        <dbReference type="Proteomes" id="UP000024376"/>
    </source>
</evidence>
<evidence type="ECO:0000256" key="2">
    <source>
        <dbReference type="ARBA" id="ARBA00006217"/>
    </source>
</evidence>
<dbReference type="InterPro" id="IPR001765">
    <property type="entry name" value="Carbonic_anhydrase"/>
</dbReference>